<gene>
    <name evidence="3" type="primary">Clec4e</name>
    <name evidence="3" type="ORF">PRUHIM_R14280</name>
</gene>
<feature type="non-terminal residue" evidence="3">
    <location>
        <position position="1"/>
    </location>
</feature>
<feature type="domain" description="C-type lectin" evidence="2">
    <location>
        <begin position="19"/>
        <end position="137"/>
    </location>
</feature>
<dbReference type="InterPro" id="IPR016186">
    <property type="entry name" value="C-type_lectin-like/link_sf"/>
</dbReference>
<feature type="non-terminal residue" evidence="3">
    <location>
        <position position="137"/>
    </location>
</feature>
<dbReference type="PROSITE" id="PS50041">
    <property type="entry name" value="C_TYPE_LECTIN_2"/>
    <property type="match status" value="1"/>
</dbReference>
<dbReference type="GO" id="GO:0030246">
    <property type="term" value="F:carbohydrate binding"/>
    <property type="evidence" value="ECO:0007669"/>
    <property type="project" value="UniProtKB-KW"/>
</dbReference>
<dbReference type="CDD" id="cd03590">
    <property type="entry name" value="CLECT_DC-SIGN_like"/>
    <property type="match status" value="1"/>
</dbReference>
<accession>A0A7K5R2A7</accession>
<evidence type="ECO:0000256" key="1">
    <source>
        <dbReference type="ARBA" id="ARBA00022734"/>
    </source>
</evidence>
<keyword evidence="1" id="KW-0430">Lectin</keyword>
<dbReference type="SMART" id="SM00034">
    <property type="entry name" value="CLECT"/>
    <property type="match status" value="1"/>
</dbReference>
<dbReference type="InterPro" id="IPR016187">
    <property type="entry name" value="CTDL_fold"/>
</dbReference>
<dbReference type="EMBL" id="VYZK01000530">
    <property type="protein sequence ID" value="NWT73792.1"/>
    <property type="molecule type" value="Genomic_DNA"/>
</dbReference>
<dbReference type="SUPFAM" id="SSF56436">
    <property type="entry name" value="C-type lectin-like"/>
    <property type="match status" value="1"/>
</dbReference>
<comment type="caution">
    <text evidence="3">The sequence shown here is derived from an EMBL/GenBank/DDBJ whole genome shotgun (WGS) entry which is preliminary data.</text>
</comment>
<dbReference type="AlphaFoldDB" id="A0A7K5R2A7"/>
<reference evidence="3 4" key="1">
    <citation type="submission" date="2019-09" db="EMBL/GenBank/DDBJ databases">
        <title>Bird 10,000 Genomes (B10K) Project - Family phase.</title>
        <authorList>
            <person name="Zhang G."/>
        </authorList>
    </citation>
    <scope>NUCLEOTIDE SEQUENCE [LARGE SCALE GENOMIC DNA]</scope>
    <source>
        <strain evidence="3">B10K-DU-013-18</strain>
        <tissue evidence="3">Muscle</tissue>
    </source>
</reference>
<organism evidence="3 4">
    <name type="scientific">Prunella himalayana</name>
    <dbReference type="NCBI Taxonomy" id="670356"/>
    <lineage>
        <taxon>Eukaryota</taxon>
        <taxon>Metazoa</taxon>
        <taxon>Chordata</taxon>
        <taxon>Craniata</taxon>
        <taxon>Vertebrata</taxon>
        <taxon>Euteleostomi</taxon>
        <taxon>Archelosauria</taxon>
        <taxon>Archosauria</taxon>
        <taxon>Dinosauria</taxon>
        <taxon>Saurischia</taxon>
        <taxon>Theropoda</taxon>
        <taxon>Coelurosauria</taxon>
        <taxon>Aves</taxon>
        <taxon>Neognathae</taxon>
        <taxon>Neoaves</taxon>
        <taxon>Telluraves</taxon>
        <taxon>Australaves</taxon>
        <taxon>Passeriformes</taxon>
        <taxon>Passeroidea</taxon>
        <taxon>Prunellidae</taxon>
        <taxon>Prunella</taxon>
    </lineage>
</organism>
<dbReference type="PANTHER" id="PTHR22803">
    <property type="entry name" value="MANNOSE, PHOSPHOLIPASE, LECTIN RECEPTOR RELATED"/>
    <property type="match status" value="1"/>
</dbReference>
<dbReference type="InterPro" id="IPR033989">
    <property type="entry name" value="CD209-like_CTLD"/>
</dbReference>
<evidence type="ECO:0000313" key="3">
    <source>
        <dbReference type="EMBL" id="NWT73792.1"/>
    </source>
</evidence>
<evidence type="ECO:0000259" key="2">
    <source>
        <dbReference type="PROSITE" id="PS50041"/>
    </source>
</evidence>
<proteinExistence type="predicted"/>
<dbReference type="InterPro" id="IPR050111">
    <property type="entry name" value="C-type_lectin/snaclec_domain"/>
</dbReference>
<keyword evidence="4" id="KW-1185">Reference proteome</keyword>
<protein>
    <submittedName>
        <fullName evidence="3">CLC4E protein</fullName>
    </submittedName>
</protein>
<dbReference type="Gene3D" id="3.10.100.10">
    <property type="entry name" value="Mannose-Binding Protein A, subunit A"/>
    <property type="match status" value="1"/>
</dbReference>
<dbReference type="InterPro" id="IPR001304">
    <property type="entry name" value="C-type_lectin-like"/>
</dbReference>
<dbReference type="OrthoDB" id="6133475at2759"/>
<name>A0A7K5R2A7_9PASE</name>
<evidence type="ECO:0000313" key="4">
    <source>
        <dbReference type="Proteomes" id="UP000566454"/>
    </source>
</evidence>
<dbReference type="Proteomes" id="UP000566454">
    <property type="component" value="Unassembled WGS sequence"/>
</dbReference>
<sequence length="137" mass="15671">SSPCTDRGWKCCPKGWSRFQGSCYFLSPDVMNCAESAQNCSGMGSHLVVITSQAEQDFLSEQKNQHVKSFYIGLFEDEVGQWQWVDKTPYNVTAAFWRKGEPSAGHDENCTAMYVSERSLYNWNDVKPDTMHHRICE</sequence>
<dbReference type="Pfam" id="PF00059">
    <property type="entry name" value="Lectin_C"/>
    <property type="match status" value="1"/>
</dbReference>